<evidence type="ECO:0000313" key="3">
    <source>
        <dbReference type="Proteomes" id="UP000315017"/>
    </source>
</evidence>
<keyword evidence="1" id="KW-0472">Membrane</keyword>
<proteinExistence type="predicted"/>
<dbReference type="AlphaFoldDB" id="A0A517Y5I4"/>
<dbReference type="EMBL" id="CP036274">
    <property type="protein sequence ID" value="QDU25499.1"/>
    <property type="molecule type" value="Genomic_DNA"/>
</dbReference>
<keyword evidence="1" id="KW-1133">Transmembrane helix</keyword>
<protein>
    <submittedName>
        <fullName evidence="2">Uncharacterized protein</fullName>
    </submittedName>
</protein>
<dbReference type="KEGG" id="aagg:ETAA8_05680"/>
<feature type="transmembrane region" description="Helical" evidence="1">
    <location>
        <begin position="92"/>
        <end position="114"/>
    </location>
</feature>
<dbReference type="OrthoDB" id="285529at2"/>
<accession>A0A517Y5I4</accession>
<keyword evidence="1" id="KW-0812">Transmembrane</keyword>
<feature type="transmembrane region" description="Helical" evidence="1">
    <location>
        <begin position="126"/>
        <end position="144"/>
    </location>
</feature>
<dbReference type="Proteomes" id="UP000315017">
    <property type="component" value="Chromosome"/>
</dbReference>
<evidence type="ECO:0000313" key="2">
    <source>
        <dbReference type="EMBL" id="QDU25499.1"/>
    </source>
</evidence>
<name>A0A517Y5I4_9BACT</name>
<keyword evidence="3" id="KW-1185">Reference proteome</keyword>
<organism evidence="2 3">
    <name type="scientific">Anatilimnocola aggregata</name>
    <dbReference type="NCBI Taxonomy" id="2528021"/>
    <lineage>
        <taxon>Bacteria</taxon>
        <taxon>Pseudomonadati</taxon>
        <taxon>Planctomycetota</taxon>
        <taxon>Planctomycetia</taxon>
        <taxon>Pirellulales</taxon>
        <taxon>Pirellulaceae</taxon>
        <taxon>Anatilimnocola</taxon>
    </lineage>
</organism>
<evidence type="ECO:0000256" key="1">
    <source>
        <dbReference type="SAM" id="Phobius"/>
    </source>
</evidence>
<reference evidence="2 3" key="1">
    <citation type="submission" date="2019-02" db="EMBL/GenBank/DDBJ databases">
        <title>Deep-cultivation of Planctomycetes and their phenomic and genomic characterization uncovers novel biology.</title>
        <authorList>
            <person name="Wiegand S."/>
            <person name="Jogler M."/>
            <person name="Boedeker C."/>
            <person name="Pinto D."/>
            <person name="Vollmers J."/>
            <person name="Rivas-Marin E."/>
            <person name="Kohn T."/>
            <person name="Peeters S.H."/>
            <person name="Heuer A."/>
            <person name="Rast P."/>
            <person name="Oberbeckmann S."/>
            <person name="Bunk B."/>
            <person name="Jeske O."/>
            <person name="Meyerdierks A."/>
            <person name="Storesund J.E."/>
            <person name="Kallscheuer N."/>
            <person name="Luecker S."/>
            <person name="Lage O.M."/>
            <person name="Pohl T."/>
            <person name="Merkel B.J."/>
            <person name="Hornburger P."/>
            <person name="Mueller R.-W."/>
            <person name="Bruemmer F."/>
            <person name="Labrenz M."/>
            <person name="Spormann A.M."/>
            <person name="Op den Camp H."/>
            <person name="Overmann J."/>
            <person name="Amann R."/>
            <person name="Jetten M.S.M."/>
            <person name="Mascher T."/>
            <person name="Medema M.H."/>
            <person name="Devos D.P."/>
            <person name="Kaster A.-K."/>
            <person name="Ovreas L."/>
            <person name="Rohde M."/>
            <person name="Galperin M.Y."/>
            <person name="Jogler C."/>
        </authorList>
    </citation>
    <scope>NUCLEOTIDE SEQUENCE [LARGE SCALE GENOMIC DNA]</scope>
    <source>
        <strain evidence="2 3">ETA_A8</strain>
    </source>
</reference>
<gene>
    <name evidence="2" type="ORF">ETAA8_05680</name>
</gene>
<dbReference type="RefSeq" id="WP_145084532.1">
    <property type="nucleotide sequence ID" value="NZ_CP036274.1"/>
</dbReference>
<sequence length="183" mass="20758">MDVNPYASPTVPNEPETPGVGAWRDGPYLVMHLTAELPRYCIATGDPADGAREFVLTWKNREEWLSRTHLFWLPQTRVYLNQYSRQKRRGQLGVVLLGLASILSVVSVSPSLQFIPALSLDEVRSWLLFVALGLVVAGGFLWLASAVNRPPLKQVHSWRDYIWFQGAHPEFLARLQPWPLPSR</sequence>